<evidence type="ECO:0000256" key="1">
    <source>
        <dbReference type="SAM" id="SignalP"/>
    </source>
</evidence>
<evidence type="ECO:0000313" key="2">
    <source>
        <dbReference type="EMBL" id="TNV75870.1"/>
    </source>
</evidence>
<organism evidence="2 3">
    <name type="scientific">Halteria grandinella</name>
    <dbReference type="NCBI Taxonomy" id="5974"/>
    <lineage>
        <taxon>Eukaryota</taxon>
        <taxon>Sar</taxon>
        <taxon>Alveolata</taxon>
        <taxon>Ciliophora</taxon>
        <taxon>Intramacronucleata</taxon>
        <taxon>Spirotrichea</taxon>
        <taxon>Stichotrichia</taxon>
        <taxon>Sporadotrichida</taxon>
        <taxon>Halteriidae</taxon>
        <taxon>Halteria</taxon>
    </lineage>
</organism>
<gene>
    <name evidence="2" type="ORF">FGO68_gene13114</name>
</gene>
<comment type="caution">
    <text evidence="2">The sequence shown here is derived from an EMBL/GenBank/DDBJ whole genome shotgun (WGS) entry which is preliminary data.</text>
</comment>
<dbReference type="EMBL" id="RRYP01014646">
    <property type="protein sequence ID" value="TNV75870.1"/>
    <property type="molecule type" value="Genomic_DNA"/>
</dbReference>
<feature type="chain" id="PRO_5035224203" evidence="1">
    <location>
        <begin position="22"/>
        <end position="241"/>
    </location>
</feature>
<keyword evidence="3" id="KW-1185">Reference proteome</keyword>
<protein>
    <submittedName>
        <fullName evidence="2">Uncharacterized protein</fullName>
    </submittedName>
</protein>
<evidence type="ECO:0000313" key="3">
    <source>
        <dbReference type="Proteomes" id="UP000785679"/>
    </source>
</evidence>
<accession>A0A8J8NJY2</accession>
<feature type="signal peptide" evidence="1">
    <location>
        <begin position="1"/>
        <end position="21"/>
    </location>
</feature>
<keyword evidence="1" id="KW-0732">Signal</keyword>
<reference evidence="2" key="1">
    <citation type="submission" date="2019-06" db="EMBL/GenBank/DDBJ databases">
        <authorList>
            <person name="Zheng W."/>
        </authorList>
    </citation>
    <scope>NUCLEOTIDE SEQUENCE</scope>
    <source>
        <strain evidence="2">QDHG01</strain>
    </source>
</reference>
<sequence length="241" mass="28180">MPLLRILTIISLSSFISTTFSIQLPPPLPPDFSFKLIEYSWADSEPLTLRPTNQTQEYRLSTSRDMLLEILTMVRSTGDIAIETTVKIYRLQKFVRESKKIYLKDPENESEQCKIQKKELGFKSAAEEVEKWFENYTVVSNSTIAPWEQQTKNMIGKGKHKKDSQRHYLVISVPSKVPDYGPNEYWMYQDDQGQTIIEYMRKQYISLVGTGLWILYKYEGSRYEQTTFGFNDFVIPSCEVF</sequence>
<dbReference type="AlphaFoldDB" id="A0A8J8NJY2"/>
<name>A0A8J8NJY2_HALGN</name>
<dbReference type="Proteomes" id="UP000785679">
    <property type="component" value="Unassembled WGS sequence"/>
</dbReference>
<proteinExistence type="predicted"/>